<feature type="compositionally biased region" description="Basic and acidic residues" evidence="1">
    <location>
        <begin position="426"/>
        <end position="444"/>
    </location>
</feature>
<dbReference type="GO" id="GO:0000122">
    <property type="term" value="P:negative regulation of transcription by RNA polymerase II"/>
    <property type="evidence" value="ECO:0007669"/>
    <property type="project" value="TreeGrafter"/>
</dbReference>
<dbReference type="PANTHER" id="PTHR15111:SF0">
    <property type="entry name" value="UNCONVENTIONAL PREFOLDIN RPB5 INTERACTOR 1"/>
    <property type="match status" value="1"/>
</dbReference>
<name>A0AAV9UV59_9PEZI</name>
<dbReference type="Pfam" id="PF13758">
    <property type="entry name" value="Prefoldin_3"/>
    <property type="match status" value="1"/>
</dbReference>
<dbReference type="InterPro" id="IPR024325">
    <property type="entry name" value="DUF3835"/>
</dbReference>
<proteinExistence type="predicted"/>
<evidence type="ECO:0000313" key="4">
    <source>
        <dbReference type="Proteomes" id="UP001375240"/>
    </source>
</evidence>
<dbReference type="PANTHER" id="PTHR15111">
    <property type="entry name" value="RNA POLYMERASE II SUBUNIT 5-MEDIATING PROTEIN NNX3"/>
    <property type="match status" value="1"/>
</dbReference>
<sequence>MDTIEVTERQRLQLEESVAKVRKALRHWQIHSAEYEGLKEELLALPNKAGRNEMLAIADDFGGDVITRTEITSFLGDKEGIKRTVVQVAEAVRHRIDYIQGNIDKLEKHLELGESTLDNVRVIENSGQLTNEEGLPVMDIKEELDDSGNVIKSDVSSSSSSAKPFNVQAAIESFQPLVDTLAKKQQQKESAAKSTPEPAQGGSSAAKATSSGPQPAGTKHPNKTPTKEQIQQKEKPAPKTQPRTPKRIQATEKEYSSQSGMILTEKRVKAKLVPDVKEEPPKPSSAPETPSVKEIVAAPPEPTQFITNGDEAKEVAKEGVARIRILDDDHKEDDEDSDASDDPFENLPGVEESEEDARLREEMVRYNMRNMNHIVAEIELDEHQSDDDDEDYDDDILGSGDEDEDEDEEDEDQWGRSKGQLVSNKIRQEMMKLQKKMEAREKAEQVANEVAESTKQADSATATDAKKEVPDQTLPKGSVKNDKKKSTEKKGVRFAEELDISPAPEPISKPPSNPSQLVKDEFDDEDIDPSILDMIFGPGTKDQEERYFHNTTEEPKKKLPSLFRAARQVQKAKEQLAAEKAGSVAKPPPTPSRDSGVSEKRTAKPAGSYDIIERGPLTSVPTPPTKPTNKMPVHTQAPNRPKDAKPTNKASKPENAPAPALDPLGDELSDEGRPIMASSIIERAPTWQGSSTSPAPSAQRAPKPPDELDPEFHKREVTDAYFAMRSKLIQRQGGFVESEEEKTIVPIDENMDKKKVSRFKAGRVKSQLP</sequence>
<dbReference type="EMBL" id="JAVHNQ010000005">
    <property type="protein sequence ID" value="KAK6347252.1"/>
    <property type="molecule type" value="Genomic_DNA"/>
</dbReference>
<evidence type="ECO:0000313" key="3">
    <source>
        <dbReference type="EMBL" id="KAK6347252.1"/>
    </source>
</evidence>
<protein>
    <recommendedName>
        <fullName evidence="2">DUF3835 domain-containing protein</fullName>
    </recommendedName>
</protein>
<feature type="compositionally biased region" description="Polar residues" evidence="1">
    <location>
        <begin position="687"/>
        <end position="696"/>
    </location>
</feature>
<evidence type="ECO:0000256" key="1">
    <source>
        <dbReference type="SAM" id="MobiDB-lite"/>
    </source>
</evidence>
<evidence type="ECO:0000259" key="2">
    <source>
        <dbReference type="Pfam" id="PF12927"/>
    </source>
</evidence>
<dbReference type="GO" id="GO:0003714">
    <property type="term" value="F:transcription corepressor activity"/>
    <property type="evidence" value="ECO:0007669"/>
    <property type="project" value="TreeGrafter"/>
</dbReference>
<dbReference type="InterPro" id="IPR039553">
    <property type="entry name" value="Prefoldin-like"/>
</dbReference>
<dbReference type="InterPro" id="IPR052255">
    <property type="entry name" value="RNA_pol_II_subunit5-mediator"/>
</dbReference>
<dbReference type="Pfam" id="PF12927">
    <property type="entry name" value="DUF3835"/>
    <property type="match status" value="1"/>
</dbReference>
<feature type="compositionally biased region" description="Basic and acidic residues" evidence="1">
    <location>
        <begin position="703"/>
        <end position="712"/>
    </location>
</feature>
<feature type="compositionally biased region" description="Acidic residues" evidence="1">
    <location>
        <begin position="378"/>
        <end position="412"/>
    </location>
</feature>
<gene>
    <name evidence="3" type="ORF">TWF696_007324</name>
</gene>
<comment type="caution">
    <text evidence="3">The sequence shown here is derived from an EMBL/GenBank/DDBJ whole genome shotgun (WGS) entry which is preliminary data.</text>
</comment>
<feature type="compositionally biased region" description="Polar residues" evidence="1">
    <location>
        <begin position="451"/>
        <end position="462"/>
    </location>
</feature>
<dbReference type="SUPFAM" id="SSF46579">
    <property type="entry name" value="Prefoldin"/>
    <property type="match status" value="1"/>
</dbReference>
<feature type="compositionally biased region" description="Acidic residues" evidence="1">
    <location>
        <begin position="330"/>
        <end position="344"/>
    </location>
</feature>
<dbReference type="Proteomes" id="UP001375240">
    <property type="component" value="Unassembled WGS sequence"/>
</dbReference>
<feature type="compositionally biased region" description="Basic and acidic residues" evidence="1">
    <location>
        <begin position="479"/>
        <end position="496"/>
    </location>
</feature>
<feature type="compositionally biased region" description="Basic and acidic residues" evidence="1">
    <location>
        <begin position="541"/>
        <end position="557"/>
    </location>
</feature>
<feature type="region of interest" description="Disordered" evidence="1">
    <location>
        <begin position="324"/>
        <end position="358"/>
    </location>
</feature>
<keyword evidence="4" id="KW-1185">Reference proteome</keyword>
<dbReference type="GO" id="GO:0003682">
    <property type="term" value="F:chromatin binding"/>
    <property type="evidence" value="ECO:0007669"/>
    <property type="project" value="TreeGrafter"/>
</dbReference>
<accession>A0AAV9UV59</accession>
<dbReference type="GO" id="GO:0019212">
    <property type="term" value="F:phosphatase inhibitor activity"/>
    <property type="evidence" value="ECO:0007669"/>
    <property type="project" value="TreeGrafter"/>
</dbReference>
<feature type="compositionally biased region" description="Low complexity" evidence="1">
    <location>
        <begin position="192"/>
        <end position="212"/>
    </location>
</feature>
<feature type="compositionally biased region" description="Basic and acidic residues" evidence="1">
    <location>
        <begin position="264"/>
        <end position="281"/>
    </location>
</feature>
<feature type="domain" description="DUF3835" evidence="2">
    <location>
        <begin position="677"/>
        <end position="764"/>
    </location>
</feature>
<organism evidence="3 4">
    <name type="scientific">Orbilia brochopaga</name>
    <dbReference type="NCBI Taxonomy" id="3140254"/>
    <lineage>
        <taxon>Eukaryota</taxon>
        <taxon>Fungi</taxon>
        <taxon>Dikarya</taxon>
        <taxon>Ascomycota</taxon>
        <taxon>Pezizomycotina</taxon>
        <taxon>Orbiliomycetes</taxon>
        <taxon>Orbiliales</taxon>
        <taxon>Orbiliaceae</taxon>
        <taxon>Orbilia</taxon>
    </lineage>
</organism>
<feature type="region of interest" description="Disordered" evidence="1">
    <location>
        <begin position="181"/>
        <end position="306"/>
    </location>
</feature>
<feature type="compositionally biased region" description="Pro residues" evidence="1">
    <location>
        <begin position="503"/>
        <end position="513"/>
    </location>
</feature>
<dbReference type="AlphaFoldDB" id="A0AAV9UV59"/>
<feature type="region of interest" description="Disordered" evidence="1">
    <location>
        <begin position="377"/>
        <end position="712"/>
    </location>
</feature>
<reference evidence="3 4" key="1">
    <citation type="submission" date="2019-10" db="EMBL/GenBank/DDBJ databases">
        <authorList>
            <person name="Palmer J.M."/>
        </authorList>
    </citation>
    <scope>NUCLEOTIDE SEQUENCE [LARGE SCALE GENOMIC DNA]</scope>
    <source>
        <strain evidence="3 4">TWF696</strain>
    </source>
</reference>